<dbReference type="PANTHER" id="PTHR38436:SF3">
    <property type="entry name" value="CARBOXYMETHYLENEBUTENOLIDASE-RELATED"/>
    <property type="match status" value="1"/>
</dbReference>
<organism evidence="2 3">
    <name type="scientific">Aspergillus calidoustus</name>
    <dbReference type="NCBI Taxonomy" id="454130"/>
    <lineage>
        <taxon>Eukaryota</taxon>
        <taxon>Fungi</taxon>
        <taxon>Dikarya</taxon>
        <taxon>Ascomycota</taxon>
        <taxon>Pezizomycotina</taxon>
        <taxon>Eurotiomycetes</taxon>
        <taxon>Eurotiomycetidae</taxon>
        <taxon>Eurotiales</taxon>
        <taxon>Aspergillaceae</taxon>
        <taxon>Aspergillus</taxon>
        <taxon>Aspergillus subgen. Nidulantes</taxon>
    </lineage>
</organism>
<keyword evidence="3" id="KW-1185">Reference proteome</keyword>
<dbReference type="AlphaFoldDB" id="A0A0U5GR75"/>
<dbReference type="Pfam" id="PF12680">
    <property type="entry name" value="SnoaL_2"/>
    <property type="match status" value="1"/>
</dbReference>
<protein>
    <submittedName>
        <fullName evidence="2">Putative Dienelactone hydrolase</fullName>
    </submittedName>
</protein>
<evidence type="ECO:0000313" key="3">
    <source>
        <dbReference type="Proteomes" id="UP000054771"/>
    </source>
</evidence>
<accession>A0A0U5GR75</accession>
<dbReference type="Gene3D" id="3.10.450.50">
    <property type="match status" value="1"/>
</dbReference>
<dbReference type="EMBL" id="CDMC01000006">
    <property type="protein sequence ID" value="CEN60971.1"/>
    <property type="molecule type" value="Genomic_DNA"/>
</dbReference>
<gene>
    <name evidence="2" type="ORF">ASPCAL07641</name>
</gene>
<evidence type="ECO:0000259" key="1">
    <source>
        <dbReference type="Pfam" id="PF12680"/>
    </source>
</evidence>
<reference evidence="3" key="1">
    <citation type="journal article" date="2016" name="Genome Announc.">
        <title>Draft genome sequences of fungus Aspergillus calidoustus.</title>
        <authorList>
            <person name="Horn F."/>
            <person name="Linde J."/>
            <person name="Mattern D.J."/>
            <person name="Walther G."/>
            <person name="Guthke R."/>
            <person name="Scherlach K."/>
            <person name="Martin K."/>
            <person name="Brakhage A.A."/>
            <person name="Petzke L."/>
            <person name="Valiante V."/>
        </authorList>
    </citation>
    <scope>NUCLEOTIDE SEQUENCE [LARGE SCALE GENOMIC DNA]</scope>
    <source>
        <strain evidence="3">SF006504</strain>
    </source>
</reference>
<dbReference type="InterPro" id="IPR032710">
    <property type="entry name" value="NTF2-like_dom_sf"/>
</dbReference>
<dbReference type="Proteomes" id="UP000054771">
    <property type="component" value="Unassembled WGS sequence"/>
</dbReference>
<keyword evidence="2" id="KW-0378">Hydrolase</keyword>
<name>A0A0U5GR75_ASPCI</name>
<dbReference type="GO" id="GO:0016787">
    <property type="term" value="F:hydrolase activity"/>
    <property type="evidence" value="ECO:0007669"/>
    <property type="project" value="UniProtKB-KW"/>
</dbReference>
<evidence type="ECO:0000313" key="2">
    <source>
        <dbReference type="EMBL" id="CEN60971.1"/>
    </source>
</evidence>
<dbReference type="GO" id="GO:0030638">
    <property type="term" value="P:polyketide metabolic process"/>
    <property type="evidence" value="ECO:0007669"/>
    <property type="project" value="InterPro"/>
</dbReference>
<dbReference type="InterPro" id="IPR009959">
    <property type="entry name" value="Cyclase_SnoaL-like"/>
</dbReference>
<dbReference type="InterPro" id="IPR037401">
    <property type="entry name" value="SnoaL-like"/>
</dbReference>
<dbReference type="PANTHER" id="PTHR38436">
    <property type="entry name" value="POLYKETIDE CYCLASE SNOAL-LIKE DOMAIN"/>
    <property type="match status" value="1"/>
</dbReference>
<dbReference type="SUPFAM" id="SSF54427">
    <property type="entry name" value="NTF2-like"/>
    <property type="match status" value="1"/>
</dbReference>
<feature type="domain" description="SnoaL-like" evidence="1">
    <location>
        <begin position="1"/>
        <end position="98"/>
    </location>
</feature>
<dbReference type="STRING" id="454130.A0A0U5GR75"/>
<sequence>MDTMVQEQYVNHIPTITGGIGRENLTQFYANHFIFNNPDDTVLELVSRTVGIDWVVDEFIFTFTHDKMVDWLIPGIPPTGKRLRIPFTAVVNIRGDRLYGEHIAWDQLTMLFQLGLMPEYLPIPYSLPDGATPHPGQQLQYRVPGDGDETAAKMLDESSVPSNRMIEKLYHTRS</sequence>
<proteinExistence type="predicted"/>
<dbReference type="OrthoDB" id="5440at2759"/>